<dbReference type="CTD" id="6750496"/>
<keyword evidence="2" id="KW-0472">Membrane</keyword>
<feature type="compositionally biased region" description="Polar residues" evidence="1">
    <location>
        <begin position="176"/>
        <end position="193"/>
    </location>
</feature>
<dbReference type="AlphaFoldDB" id="B3RNG0"/>
<gene>
    <name evidence="4" type="ORF">TRIADDRAFT_53153</name>
</gene>
<keyword evidence="2" id="KW-0812">Transmembrane</keyword>
<sequence length="515" mass="57901">MFINSIFNFCHNWFMESFMYNSVCDQLILCTLSVIVIAYLAMLVGKALFKGNAEKRKEDEQTTVGLFFDSSLQEAKRDRFLFSEVNYLLLKIDDNNNDTIMKTKAGGKSPDSYNANDGSATDPTKIHQADATSESMSTVTLVDYNNTDYIYVHDTGESSDFHTNDNQDCTRHRIGSNDSYLSNHSVSSRNSDGNLADDENILSDSVSLVDAKGRADISIRKQSHQEGDKAVCMISSRARHLQIDISDCTDDNHSQQQKLSEVVASIKECIHNIVVMCIQHQETSLWLSKLAMDKYKLYGRGCLLLVLPSLEIAKEFHVDDLKKLSYTPSYADKTTLLKSAGHVSKASILVSMCDQYNPIEEYLLCVTVVAPLEKRQSKNSLRIITGNAYSKSYKTCVQLRLYPTLLTPSATLDPPSLTDCNDHDNLHHDHVVVSMYDLKKSSGITTDFKQQFLQHTLHVLTDHYINFKDSYPKIYSKLEDCLQTGSATQPINFTALNENGEQVLCTIVLELPVHV</sequence>
<dbReference type="KEGG" id="tad:TRIADDRAFT_53153"/>
<proteinExistence type="predicted"/>
<dbReference type="HOGENOM" id="CLU_529290_0_0_1"/>
<dbReference type="GeneID" id="6750496"/>
<accession>B3RNG0</accession>
<dbReference type="Proteomes" id="UP000009022">
    <property type="component" value="Unassembled WGS sequence"/>
</dbReference>
<dbReference type="OrthoDB" id="6431454at2759"/>
<feature type="transmembrane region" description="Helical" evidence="2">
    <location>
        <begin position="26"/>
        <end position="49"/>
    </location>
</feature>
<feature type="domain" description="Apical junction molecule ajm1 alpha/beta" evidence="3">
    <location>
        <begin position="264"/>
        <end position="373"/>
    </location>
</feature>
<feature type="compositionally biased region" description="Polar residues" evidence="1">
    <location>
        <begin position="111"/>
        <end position="122"/>
    </location>
</feature>
<keyword evidence="2" id="KW-1133">Transmembrane helix</keyword>
<name>B3RNG0_TRIAD</name>
<dbReference type="InParanoid" id="B3RNG0"/>
<dbReference type="RefSeq" id="XP_002109849.1">
    <property type="nucleotide sequence ID" value="XM_002109813.1"/>
</dbReference>
<evidence type="ECO:0000259" key="3">
    <source>
        <dbReference type="Pfam" id="PF26649"/>
    </source>
</evidence>
<evidence type="ECO:0000313" key="5">
    <source>
        <dbReference type="Proteomes" id="UP000009022"/>
    </source>
</evidence>
<dbReference type="Pfam" id="PF26649">
    <property type="entry name" value="Ajm-1"/>
    <property type="match status" value="1"/>
</dbReference>
<keyword evidence="5" id="KW-1185">Reference proteome</keyword>
<dbReference type="EMBL" id="DS985242">
    <property type="protein sequence ID" value="EDV28015.1"/>
    <property type="molecule type" value="Genomic_DNA"/>
</dbReference>
<feature type="region of interest" description="Disordered" evidence="1">
    <location>
        <begin position="172"/>
        <end position="197"/>
    </location>
</feature>
<evidence type="ECO:0000256" key="1">
    <source>
        <dbReference type="SAM" id="MobiDB-lite"/>
    </source>
</evidence>
<dbReference type="InterPro" id="IPR058586">
    <property type="entry name" value="Ajm-1"/>
</dbReference>
<evidence type="ECO:0000256" key="2">
    <source>
        <dbReference type="SAM" id="Phobius"/>
    </source>
</evidence>
<evidence type="ECO:0000313" key="4">
    <source>
        <dbReference type="EMBL" id="EDV28015.1"/>
    </source>
</evidence>
<protein>
    <recommendedName>
        <fullName evidence="3">Apical junction molecule ajm1 alpha/beta domain-containing protein</fullName>
    </recommendedName>
</protein>
<feature type="region of interest" description="Disordered" evidence="1">
    <location>
        <begin position="102"/>
        <end position="132"/>
    </location>
</feature>
<organism evidence="4 5">
    <name type="scientific">Trichoplax adhaerens</name>
    <name type="common">Trichoplax reptans</name>
    <dbReference type="NCBI Taxonomy" id="10228"/>
    <lineage>
        <taxon>Eukaryota</taxon>
        <taxon>Metazoa</taxon>
        <taxon>Placozoa</taxon>
        <taxon>Uniplacotomia</taxon>
        <taxon>Trichoplacea</taxon>
        <taxon>Trichoplacidae</taxon>
        <taxon>Trichoplax</taxon>
    </lineage>
</organism>
<reference evidence="4 5" key="1">
    <citation type="journal article" date="2008" name="Nature">
        <title>The Trichoplax genome and the nature of placozoans.</title>
        <authorList>
            <person name="Srivastava M."/>
            <person name="Begovic E."/>
            <person name="Chapman J."/>
            <person name="Putnam N.H."/>
            <person name="Hellsten U."/>
            <person name="Kawashima T."/>
            <person name="Kuo A."/>
            <person name="Mitros T."/>
            <person name="Salamov A."/>
            <person name="Carpenter M.L."/>
            <person name="Signorovitch A.Y."/>
            <person name="Moreno M.A."/>
            <person name="Kamm K."/>
            <person name="Grimwood J."/>
            <person name="Schmutz J."/>
            <person name="Shapiro H."/>
            <person name="Grigoriev I.V."/>
            <person name="Buss L.W."/>
            <person name="Schierwater B."/>
            <person name="Dellaporta S.L."/>
            <person name="Rokhsar D.S."/>
        </authorList>
    </citation>
    <scope>NUCLEOTIDE SEQUENCE [LARGE SCALE GENOMIC DNA]</scope>
    <source>
        <strain evidence="4 5">Grell-BS-1999</strain>
    </source>
</reference>